<dbReference type="GeneID" id="19686325"/>
<feature type="compositionally biased region" description="Low complexity" evidence="1">
    <location>
        <begin position="49"/>
        <end position="62"/>
    </location>
</feature>
<feature type="compositionally biased region" description="Polar residues" evidence="1">
    <location>
        <begin position="188"/>
        <end position="202"/>
    </location>
</feature>
<accession>A0A059PY43</accession>
<feature type="compositionally biased region" description="Polar residues" evidence="1">
    <location>
        <begin position="1"/>
        <end position="32"/>
    </location>
</feature>
<dbReference type="SMR" id="A0A059PY43"/>
<dbReference type="KEGG" id="vg:19686325"/>
<evidence type="ECO:0000313" key="3">
    <source>
        <dbReference type="Proteomes" id="UP000027000"/>
    </source>
</evidence>
<name>A0A059PY43_9CAUD</name>
<dbReference type="Proteomes" id="UP000027000">
    <property type="component" value="Segment"/>
</dbReference>
<evidence type="ECO:0000313" key="2">
    <source>
        <dbReference type="EMBL" id="AGR48561.1"/>
    </source>
</evidence>
<protein>
    <submittedName>
        <fullName evidence="2">Scaffold protein</fullName>
    </submittedName>
</protein>
<evidence type="ECO:0000256" key="1">
    <source>
        <dbReference type="SAM" id="MobiDB-lite"/>
    </source>
</evidence>
<gene>
    <name evidence="2" type="ORF">A4L_34</name>
</gene>
<proteinExistence type="predicted"/>
<organism evidence="2 3">
    <name type="scientific">Anabaena phage A-4L</name>
    <dbReference type="NCBI Taxonomy" id="1357732"/>
    <lineage>
        <taxon>Viruses</taxon>
        <taxon>Duplodnaviria</taxon>
        <taxon>Heunggongvirae</taxon>
        <taxon>Uroviricota</taxon>
        <taxon>Caudoviricetes</taxon>
        <taxon>Saffermanviridae</taxon>
        <taxon>Kozyakovvirus</taxon>
        <taxon>Kozyakovvirus A4L</taxon>
    </lineage>
</organism>
<sequence length="238" mass="26448">MLTNNQQPNPNIHSPLTPSPAQQYANGGFTSNPAPVPGDVGGGLPPSQPNSQPQAAPASQPDPEFDRFANQFKQYAGVDFREAVSEIQQLREYRQTQEIKRQEQQIARVWGVDESQLEYRLGLVKETWNNLPEDQRREILYRTGYDEIGAASIIWQQIEQQQEQGGGGGLFSEPQQVPQQPNGVPTLDRNSAQASRQASNKYAFSQSQINTMGADEYRANADAIAKAYASGRVLRDLF</sequence>
<feature type="compositionally biased region" description="Low complexity" evidence="1">
    <location>
        <begin position="171"/>
        <end position="185"/>
    </location>
</feature>
<keyword evidence="3" id="KW-1185">Reference proteome</keyword>
<dbReference type="RefSeq" id="YP_009042804.1">
    <property type="nucleotide sequence ID" value="NC_024358.1"/>
</dbReference>
<feature type="region of interest" description="Disordered" evidence="1">
    <location>
        <begin position="1"/>
        <end position="65"/>
    </location>
</feature>
<dbReference type="EMBL" id="KF356198">
    <property type="protein sequence ID" value="AGR48561.1"/>
    <property type="molecule type" value="Genomic_DNA"/>
</dbReference>
<feature type="region of interest" description="Disordered" evidence="1">
    <location>
        <begin position="164"/>
        <end position="202"/>
    </location>
</feature>
<reference evidence="2 3" key="1">
    <citation type="journal article" date="2015" name="Virus Res.">
        <title>Unraveling the genome structure of cyanobacterial podovirus A-4L with long direct terminal repeats.</title>
        <authorList>
            <person name="Ou T."/>
            <person name="Liao X.Y."/>
            <person name="Gao X.C."/>
            <person name="Xu X.D."/>
            <person name="Zhang Q.Y."/>
        </authorList>
    </citation>
    <scope>NUCLEOTIDE SEQUENCE [LARGE SCALE GENOMIC DNA]</scope>
</reference>